<dbReference type="EMBL" id="ANMO01000120">
    <property type="protein sequence ID" value="EMB16406.1"/>
    <property type="molecule type" value="Genomic_DNA"/>
</dbReference>
<name>M2A6I4_9BACT</name>
<accession>M2A6I4</accession>
<dbReference type="Proteomes" id="UP000011529">
    <property type="component" value="Unassembled WGS sequence"/>
</dbReference>
<gene>
    <name evidence="1" type="ORF">RE6C_02771</name>
</gene>
<protein>
    <submittedName>
        <fullName evidence="1">Uncharacterized protein</fullName>
    </submittedName>
</protein>
<reference evidence="1" key="2">
    <citation type="journal article" date="2013" name="Mar. Genomics">
        <title>Expression of sulfatases in Rhodopirellula baltica and the diversity of sulfatases in the genus Rhodopirellula.</title>
        <authorList>
            <person name="Wegner C.E."/>
            <person name="Richter-Heitmann T."/>
            <person name="Klindworth A."/>
            <person name="Klockow C."/>
            <person name="Richter M."/>
            <person name="Achstetter T."/>
            <person name="Glockner F.O."/>
            <person name="Harder J."/>
        </authorList>
    </citation>
    <scope>NUCLEOTIDE SEQUENCE [LARGE SCALE GENOMIC DNA]</scope>
    <source>
        <strain evidence="1">6C</strain>
    </source>
</reference>
<evidence type="ECO:0000313" key="1">
    <source>
        <dbReference type="EMBL" id="EMB16406.1"/>
    </source>
</evidence>
<proteinExistence type="predicted"/>
<reference evidence="1" key="1">
    <citation type="submission" date="2012-11" db="EMBL/GenBank/DDBJ databases">
        <title>Permanent draft genomes of Rhodopirellula europaea strain SH398 and 6C.</title>
        <authorList>
            <person name="Richter M."/>
            <person name="Richter-Heitmann T."/>
            <person name="Frank C."/>
            <person name="Harder J."/>
            <person name="Glockner F.O."/>
        </authorList>
    </citation>
    <scope>NUCLEOTIDE SEQUENCE</scope>
    <source>
        <strain evidence="1">6C</strain>
    </source>
</reference>
<sequence>MAQRCCAVLACVKGEGCVRMDEPLKFDDGSSVADTAMTRSAAWRTTIRSPLLMACSFR</sequence>
<evidence type="ECO:0000313" key="2">
    <source>
        <dbReference type="Proteomes" id="UP000011529"/>
    </source>
</evidence>
<keyword evidence="2" id="KW-1185">Reference proteome</keyword>
<comment type="caution">
    <text evidence="1">The sequence shown here is derived from an EMBL/GenBank/DDBJ whole genome shotgun (WGS) entry which is preliminary data.</text>
</comment>
<organism evidence="1 2">
    <name type="scientific">Rhodopirellula europaea 6C</name>
    <dbReference type="NCBI Taxonomy" id="1263867"/>
    <lineage>
        <taxon>Bacteria</taxon>
        <taxon>Pseudomonadati</taxon>
        <taxon>Planctomycetota</taxon>
        <taxon>Planctomycetia</taxon>
        <taxon>Pirellulales</taxon>
        <taxon>Pirellulaceae</taxon>
        <taxon>Rhodopirellula</taxon>
    </lineage>
</organism>
<dbReference type="AlphaFoldDB" id="M2A6I4"/>